<dbReference type="RefSeq" id="WP_149426214.1">
    <property type="nucleotide sequence ID" value="NZ_CP022579.1"/>
</dbReference>
<evidence type="ECO:0000313" key="2">
    <source>
        <dbReference type="Proteomes" id="UP000323671"/>
    </source>
</evidence>
<gene>
    <name evidence="1" type="ORF">OTERR_28620</name>
</gene>
<name>A0A5C1EDH5_9RHOO</name>
<evidence type="ECO:0000313" key="1">
    <source>
        <dbReference type="EMBL" id="QEL66338.1"/>
    </source>
</evidence>
<dbReference type="InterPro" id="IPR053205">
    <property type="entry name" value="GHMP_kinase_L-arabinokinase"/>
</dbReference>
<accession>A0A5C1EDH5</accession>
<dbReference type="AlphaFoldDB" id="A0A5C1EDH5"/>
<dbReference type="PANTHER" id="PTHR38134:SF2">
    <property type="entry name" value="GALACTOKINASE"/>
    <property type="match status" value="1"/>
</dbReference>
<dbReference type="KEGG" id="otr:OTERR_28620"/>
<sequence>MAHLLVTITGHGFGHIAQTGPVLAALRQRCPDLRLTVVSSAPEATLRQRLPEGFTLIPRALDFGFVMADPFRIDIPASAAAYREFHADWDARVAAAADWLRHLPGGVPAPDLVLSNVAYLPLAAAARAGIPAYAMSSLNWADLFAATFAAPTEAAWAAPIHAQMRAAYRSARAFLQLTPAMPMADLDRRIVVGPVARLGQPRRDELAGLLGLHRGSDTAASAAPARIVLAALGGIALPTGPLRLAEWPQCPGWRWLVPQRWRETMTPAERAARPDIAAFEPLGWDFTDLLASVDAVLGKPGYGTFAEAGCNGTPMLYARRPGWAEQDALIPWLAAHGRCREIAEEQLFTGNVLADLAALWAKPAPPPPAPDGAAQAAAVLAETLADAGEPQGR</sequence>
<reference evidence="1 2" key="1">
    <citation type="submission" date="2017-07" db="EMBL/GenBank/DDBJ databases">
        <title>Complete genome sequence of Oryzomicrobium terrae TPP412.</title>
        <authorList>
            <person name="Chiu L.-W."/>
            <person name="Lo K.-J."/>
            <person name="Tsai Y.-M."/>
            <person name="Lin S.-S."/>
            <person name="Kuo C.-H."/>
            <person name="Liu C.-T."/>
        </authorList>
    </citation>
    <scope>NUCLEOTIDE SEQUENCE [LARGE SCALE GENOMIC DNA]</scope>
    <source>
        <strain evidence="1 2">TPP412</strain>
    </source>
</reference>
<protein>
    <submittedName>
        <fullName evidence="1">Uncharacterized protein</fullName>
    </submittedName>
</protein>
<organism evidence="1 2">
    <name type="scientific">Oryzomicrobium terrae</name>
    <dbReference type="NCBI Taxonomy" id="1735038"/>
    <lineage>
        <taxon>Bacteria</taxon>
        <taxon>Pseudomonadati</taxon>
        <taxon>Pseudomonadota</taxon>
        <taxon>Betaproteobacteria</taxon>
        <taxon>Rhodocyclales</taxon>
        <taxon>Rhodocyclaceae</taxon>
        <taxon>Oryzomicrobium</taxon>
    </lineage>
</organism>
<dbReference type="Proteomes" id="UP000323671">
    <property type="component" value="Chromosome"/>
</dbReference>
<proteinExistence type="predicted"/>
<dbReference type="PANTHER" id="PTHR38134">
    <property type="entry name" value="SLR1395 PROTEIN"/>
    <property type="match status" value="1"/>
</dbReference>
<dbReference type="Gene3D" id="3.40.50.2000">
    <property type="entry name" value="Glycogen Phosphorylase B"/>
    <property type="match status" value="1"/>
</dbReference>
<keyword evidence="2" id="KW-1185">Reference proteome</keyword>
<dbReference type="EMBL" id="CP022579">
    <property type="protein sequence ID" value="QEL66338.1"/>
    <property type="molecule type" value="Genomic_DNA"/>
</dbReference>
<dbReference type="SUPFAM" id="SSF53756">
    <property type="entry name" value="UDP-Glycosyltransferase/glycogen phosphorylase"/>
    <property type="match status" value="1"/>
</dbReference>